<evidence type="ECO:0000259" key="1">
    <source>
        <dbReference type="Pfam" id="PF00501"/>
    </source>
</evidence>
<proteinExistence type="predicted"/>
<feature type="domain" description="AMP-dependent synthetase/ligase" evidence="1">
    <location>
        <begin position="122"/>
        <end position="287"/>
    </location>
</feature>
<evidence type="ECO:0000313" key="3">
    <source>
        <dbReference type="Proteomes" id="UP001057998"/>
    </source>
</evidence>
<gene>
    <name evidence="2" type="ORF">NNL38_17685</name>
</gene>
<dbReference type="InterPro" id="IPR042099">
    <property type="entry name" value="ANL_N_sf"/>
</dbReference>
<dbReference type="Proteomes" id="UP001057998">
    <property type="component" value="Chromosome 2"/>
</dbReference>
<dbReference type="InterPro" id="IPR000873">
    <property type="entry name" value="AMP-dep_synth/lig_dom"/>
</dbReference>
<dbReference type="RefSeq" id="WP_255392275.1">
    <property type="nucleotide sequence ID" value="NZ_CP101509.1"/>
</dbReference>
<accession>A0ABY5GNK1</accession>
<dbReference type="PANTHER" id="PTHR45398:SF1">
    <property type="entry name" value="ENZYME, PUTATIVE (JCVI)-RELATED"/>
    <property type="match status" value="1"/>
</dbReference>
<evidence type="ECO:0000313" key="2">
    <source>
        <dbReference type="EMBL" id="UTV30905.1"/>
    </source>
</evidence>
<dbReference type="Gene3D" id="3.40.50.12780">
    <property type="entry name" value="N-terminal domain of ligase-like"/>
    <property type="match status" value="1"/>
</dbReference>
<dbReference type="EMBL" id="CP101509">
    <property type="protein sequence ID" value="UTV30905.1"/>
    <property type="molecule type" value="Genomic_DNA"/>
</dbReference>
<protein>
    <submittedName>
        <fullName evidence="2">AMP-binding protein</fullName>
    </submittedName>
</protein>
<dbReference type="SUPFAM" id="SSF56801">
    <property type="entry name" value="Acetyl-CoA synthetase-like"/>
    <property type="match status" value="1"/>
</dbReference>
<dbReference type="Gene3D" id="3.30.300.30">
    <property type="match status" value="1"/>
</dbReference>
<sequence>MAFSALSEVMLSSRAPLCCLAFDGGADVTWAAFKADVVAWAQWLNTQKARRWALCFEDSYHFAVGFMAAAHAGKQLILPGNCQPDALAELADQFDGLLHDRDDLAHMACACRLPGAKPMPVTDKPLTPLVAEQVLLTLFTSGSSGQPKAVGKSLGVVEAEISALEQQWGTILAGSRIVSTVSHQHIYGMLFRVFWPLCAGRPFSRQALDYPEQVMASASPATTLVTSPALLKRLGEGTDPAHESYGAIFSSGGPLPLAAARHSHALLGSLPLEVFGSTETGGIGYRQQHESDTPWQCFAPIEMALNAQHCLQIRSPFIDPTCWYQTDDQCELYDDRHFLLKGRADRVVKIEEKRISLVEVEQRLSQLCWVEEAAVLPLQQGERLTLGAVITLTAQGQRQLAESGKGPFWLQLRRALRGWIEPVGIPRRFRVVDDIPVNRQGKRLVATLAQLFEDSAEHRDLNEGKIPCE</sequence>
<reference evidence="2" key="1">
    <citation type="submission" date="2022-07" db="EMBL/GenBank/DDBJ databases">
        <title>Genome sequencing of Photobacterium atrarenae GJH2-4.</title>
        <authorList>
            <person name="Park S.-J."/>
        </authorList>
    </citation>
    <scope>NUCLEOTIDE SEQUENCE</scope>
    <source>
        <strain evidence="2">GJH2-4</strain>
    </source>
</reference>
<name>A0ABY5GNK1_9GAMM</name>
<keyword evidence="3" id="KW-1185">Reference proteome</keyword>
<dbReference type="PANTHER" id="PTHR45398">
    <property type="match status" value="1"/>
</dbReference>
<dbReference type="InterPro" id="IPR045851">
    <property type="entry name" value="AMP-bd_C_sf"/>
</dbReference>
<organism evidence="2 3">
    <name type="scientific">Photobacterium atrarenae</name>
    <dbReference type="NCBI Taxonomy" id="865757"/>
    <lineage>
        <taxon>Bacteria</taxon>
        <taxon>Pseudomonadati</taxon>
        <taxon>Pseudomonadota</taxon>
        <taxon>Gammaproteobacteria</taxon>
        <taxon>Vibrionales</taxon>
        <taxon>Vibrionaceae</taxon>
        <taxon>Photobacterium</taxon>
    </lineage>
</organism>
<dbReference type="Pfam" id="PF00501">
    <property type="entry name" value="AMP-binding"/>
    <property type="match status" value="1"/>
</dbReference>